<dbReference type="PANTHER" id="PTHR41287:SF1">
    <property type="entry name" value="PROTEIN YMFN"/>
    <property type="match status" value="1"/>
</dbReference>
<evidence type="ECO:0000259" key="2">
    <source>
        <dbReference type="Pfam" id="PF20441"/>
    </source>
</evidence>
<name>A0A327ZRP8_9STAP</name>
<dbReference type="GO" id="GO:0004519">
    <property type="term" value="F:endonuclease activity"/>
    <property type="evidence" value="ECO:0007669"/>
    <property type="project" value="InterPro"/>
</dbReference>
<keyword evidence="4" id="KW-1185">Reference proteome</keyword>
<feature type="domain" description="Terminase large subunit-like ATPase" evidence="1">
    <location>
        <begin position="111"/>
        <end position="276"/>
    </location>
</feature>
<dbReference type="AlphaFoldDB" id="A0A327ZRP8"/>
<gene>
    <name evidence="3" type="ORF">BHU61_06715</name>
</gene>
<dbReference type="InterPro" id="IPR027417">
    <property type="entry name" value="P-loop_NTPase"/>
</dbReference>
<dbReference type="RefSeq" id="WP_111715624.1">
    <property type="nucleotide sequence ID" value="NZ_JBHSSR010000004.1"/>
</dbReference>
<sequence length="587" mass="67471">MTTVSIHSKPTEIKEWYLIWRAQQIKAGNILDSVSDVLLTDWYADQIISGAIHACEDVVWACKRHKKDLERAGTEDFPYIFDKEKAHRPIRFIEKFCKPSKGDFFNIILQPWQHFALGSLYGWVHKDTGLRRFKEGLIFVPRKAGKTTTISGLTTYAVSKDGERGARVYVLANAKQQARELYDEARAMVQASPSLKKRMKETGIAITHPESKSKIEPRASDSKKLDGLNTSFAVFDEIHEFTNYKLINVIKRSWSARKQPLLVYITTAGYELDGPLVDFVELGKDVVRGVVDQDSQFYLMYSMDNIKEIENPELWVKANPNIGVTSDLPSLVKDYNTDKLNPGQHADWITKQFNIFADNDELSFLDYDTLIRNDGEFNPEDLIGKQCIGGYDLSNTEDFTSACLEFPMDDGSVAVISHSWIPRKKSREDDSIPYEEYERMGLLTICEKDYVEEDIVEDWFIEMSKKYSIQKIAFDNYNAFRLNKSLEAKGFEMVKIIQGHKTLNAPMKNLKEIFIDGKVKYNKNKLFRWYINNVKLVMDRNGNWMPTKQGKNRKIDGFAAFLNAHVLVMEMMVNPAGSGEIEFVSFR</sequence>
<feature type="domain" description="Terminase large subunit-like endonuclease" evidence="2">
    <location>
        <begin position="291"/>
        <end position="565"/>
    </location>
</feature>
<dbReference type="EMBL" id="PZJH01000002">
    <property type="protein sequence ID" value="RAK45000.1"/>
    <property type="molecule type" value="Genomic_DNA"/>
</dbReference>
<dbReference type="PANTHER" id="PTHR41287">
    <property type="match status" value="1"/>
</dbReference>
<dbReference type="Gene3D" id="3.40.50.300">
    <property type="entry name" value="P-loop containing nucleotide triphosphate hydrolases"/>
    <property type="match status" value="1"/>
</dbReference>
<dbReference type="InterPro" id="IPR046461">
    <property type="entry name" value="TerL_ATPase"/>
</dbReference>
<evidence type="ECO:0000259" key="1">
    <source>
        <dbReference type="Pfam" id="PF03354"/>
    </source>
</evidence>
<dbReference type="Pfam" id="PF03354">
    <property type="entry name" value="TerL_ATPase"/>
    <property type="match status" value="1"/>
</dbReference>
<evidence type="ECO:0000313" key="3">
    <source>
        <dbReference type="EMBL" id="RAK45000.1"/>
    </source>
</evidence>
<accession>A0A327ZRP8</accession>
<comment type="caution">
    <text evidence="3">The sequence shown here is derived from an EMBL/GenBank/DDBJ whole genome shotgun (WGS) entry which is preliminary data.</text>
</comment>
<organism evidence="3 4">
    <name type="scientific">Macrococcus epidermidis</name>
    <dbReference type="NCBI Taxonomy" id="1902580"/>
    <lineage>
        <taxon>Bacteria</taxon>
        <taxon>Bacillati</taxon>
        <taxon>Bacillota</taxon>
        <taxon>Bacilli</taxon>
        <taxon>Bacillales</taxon>
        <taxon>Staphylococcaceae</taxon>
        <taxon>Macrococcus</taxon>
    </lineage>
</organism>
<dbReference type="InterPro" id="IPR046462">
    <property type="entry name" value="TerL_nuclease"/>
</dbReference>
<dbReference type="SUPFAM" id="SSF52540">
    <property type="entry name" value="P-loop containing nucleoside triphosphate hydrolases"/>
    <property type="match status" value="1"/>
</dbReference>
<reference evidence="3 4" key="1">
    <citation type="journal article" date="2018" name="Front. Microbiol.">
        <title>Description and Comparative Genomics of Macrococcus caseolyticus subsp. hominis subsp. nov., Macrococcus goetzii sp. nov., Macrococcus epidermidis sp. nov., and Macrococcus bohemicus sp. nov., Novel Macrococci From Human Clinical Material With Virulence Potential and Suspected Uptake of Foreign DNA by Natural Transformation.</title>
        <authorList>
            <person name="Maslanova I."/>
            <person name="Wertheimer Z."/>
            <person name="Sedlacek I."/>
            <person name="Svec P."/>
            <person name="Indrakova A."/>
            <person name="Kovarovic V."/>
            <person name="Schumann P."/>
            <person name="Sproer C."/>
            <person name="Kralova S."/>
            <person name="Sedo O."/>
            <person name="Kristofova L."/>
            <person name="Vrbovska V."/>
            <person name="Fuzik T."/>
            <person name="Petras P."/>
            <person name="Zdrahal Z."/>
            <person name="Ruzickova V."/>
            <person name="Doskar J."/>
            <person name="Pantucek R."/>
        </authorList>
    </citation>
    <scope>NUCLEOTIDE SEQUENCE [LARGE SCALE GENOMIC DNA]</scope>
    <source>
        <strain evidence="3 4">01/688</strain>
    </source>
</reference>
<proteinExistence type="predicted"/>
<protein>
    <submittedName>
        <fullName evidence="3">Terminase large subunit</fullName>
    </submittedName>
</protein>
<evidence type="ECO:0000313" key="4">
    <source>
        <dbReference type="Proteomes" id="UP000249808"/>
    </source>
</evidence>
<dbReference type="InterPro" id="IPR005021">
    <property type="entry name" value="Terminase_largesu-like"/>
</dbReference>
<dbReference type="Pfam" id="PF20441">
    <property type="entry name" value="TerL_nuclease"/>
    <property type="match status" value="1"/>
</dbReference>
<dbReference type="Proteomes" id="UP000249808">
    <property type="component" value="Unassembled WGS sequence"/>
</dbReference>